<evidence type="ECO:0000313" key="4">
    <source>
        <dbReference type="EMBL" id="KUJ15479.1"/>
    </source>
</evidence>
<dbReference type="PANTHER" id="PTHR42749">
    <property type="entry name" value="CELL SHAPE-DETERMINING PROTEIN MREB"/>
    <property type="match status" value="1"/>
</dbReference>
<dbReference type="GeneID" id="28832425"/>
<dbReference type="GO" id="GO:0008270">
    <property type="term" value="F:zinc ion binding"/>
    <property type="evidence" value="ECO:0007669"/>
    <property type="project" value="InterPro"/>
</dbReference>
<protein>
    <recommendedName>
        <fullName evidence="3">Zn(2)-C6 fungal-type domain-containing protein</fullName>
    </recommendedName>
</protein>
<feature type="compositionally biased region" description="Polar residues" evidence="2">
    <location>
        <begin position="919"/>
        <end position="951"/>
    </location>
</feature>
<keyword evidence="5" id="KW-1185">Reference proteome</keyword>
<feature type="compositionally biased region" description="Low complexity" evidence="2">
    <location>
        <begin position="952"/>
        <end position="977"/>
    </location>
</feature>
<dbReference type="PANTHER" id="PTHR42749:SF1">
    <property type="entry name" value="CELL SHAPE-DETERMINING PROTEIN MREB"/>
    <property type="match status" value="1"/>
</dbReference>
<organism evidence="4 5">
    <name type="scientific">Mollisia scopiformis</name>
    <name type="common">Conifer needle endophyte fungus</name>
    <name type="synonym">Phialocephala scopiformis</name>
    <dbReference type="NCBI Taxonomy" id="149040"/>
    <lineage>
        <taxon>Eukaryota</taxon>
        <taxon>Fungi</taxon>
        <taxon>Dikarya</taxon>
        <taxon>Ascomycota</taxon>
        <taxon>Pezizomycotina</taxon>
        <taxon>Leotiomycetes</taxon>
        <taxon>Helotiales</taxon>
        <taxon>Mollisiaceae</taxon>
        <taxon>Mollisia</taxon>
    </lineage>
</organism>
<dbReference type="SMART" id="SM00066">
    <property type="entry name" value="GAL4"/>
    <property type="match status" value="1"/>
</dbReference>
<dbReference type="Pfam" id="PF00172">
    <property type="entry name" value="Zn_clus"/>
    <property type="match status" value="1"/>
</dbReference>
<feature type="region of interest" description="Disordered" evidence="2">
    <location>
        <begin position="1"/>
        <end position="37"/>
    </location>
</feature>
<dbReference type="KEGG" id="psco:LY89DRAFT_783615"/>
<name>A0A194X5Y5_MOLSC</name>
<evidence type="ECO:0000256" key="2">
    <source>
        <dbReference type="SAM" id="MobiDB-lite"/>
    </source>
</evidence>
<feature type="compositionally biased region" description="Polar residues" evidence="2">
    <location>
        <begin position="826"/>
        <end position="851"/>
    </location>
</feature>
<accession>A0A194X5Y5</accession>
<feature type="region of interest" description="Disordered" evidence="2">
    <location>
        <begin position="919"/>
        <end position="1067"/>
    </location>
</feature>
<dbReference type="Gene3D" id="3.30.420.40">
    <property type="match status" value="2"/>
</dbReference>
<dbReference type="InterPro" id="IPR036864">
    <property type="entry name" value="Zn2-C6_fun-type_DNA-bd_sf"/>
</dbReference>
<dbReference type="CDD" id="cd00067">
    <property type="entry name" value="GAL4"/>
    <property type="match status" value="1"/>
</dbReference>
<dbReference type="InterPro" id="IPR001138">
    <property type="entry name" value="Zn2Cys6_DnaBD"/>
</dbReference>
<reference evidence="4 5" key="1">
    <citation type="submission" date="2015-10" db="EMBL/GenBank/DDBJ databases">
        <title>Full genome of DAOMC 229536 Phialocephala scopiformis, a fungal endophyte of spruce producing the potent anti-insectan compound rugulosin.</title>
        <authorList>
            <consortium name="DOE Joint Genome Institute"/>
            <person name="Walker A.K."/>
            <person name="Frasz S.L."/>
            <person name="Seifert K.A."/>
            <person name="Miller J.D."/>
            <person name="Mondo S.J."/>
            <person name="Labutti K."/>
            <person name="Lipzen A."/>
            <person name="Dockter R."/>
            <person name="Kennedy M."/>
            <person name="Grigoriev I.V."/>
            <person name="Spatafora J.W."/>
        </authorList>
    </citation>
    <scope>NUCLEOTIDE SEQUENCE [LARGE SCALE GENOMIC DNA]</scope>
    <source>
        <strain evidence="4 5">CBS 120377</strain>
    </source>
</reference>
<dbReference type="AlphaFoldDB" id="A0A194X5Y5"/>
<evidence type="ECO:0000256" key="1">
    <source>
        <dbReference type="ARBA" id="ARBA00023242"/>
    </source>
</evidence>
<dbReference type="GO" id="GO:0000981">
    <property type="term" value="F:DNA-binding transcription factor activity, RNA polymerase II-specific"/>
    <property type="evidence" value="ECO:0007669"/>
    <property type="project" value="InterPro"/>
</dbReference>
<evidence type="ECO:0000313" key="5">
    <source>
        <dbReference type="Proteomes" id="UP000070700"/>
    </source>
</evidence>
<dbReference type="PROSITE" id="PS50048">
    <property type="entry name" value="ZN2_CY6_FUNGAL_2"/>
    <property type="match status" value="1"/>
</dbReference>
<dbReference type="OrthoDB" id="3543906at2759"/>
<proteinExistence type="predicted"/>
<dbReference type="RefSeq" id="XP_018069834.1">
    <property type="nucleotide sequence ID" value="XM_018222699.1"/>
</dbReference>
<keyword evidence="1" id="KW-0539">Nucleus</keyword>
<gene>
    <name evidence="4" type="ORF">LY89DRAFT_783615</name>
</gene>
<dbReference type="SUPFAM" id="SSF53067">
    <property type="entry name" value="Actin-like ATPase domain"/>
    <property type="match status" value="1"/>
</dbReference>
<feature type="domain" description="Zn(2)-C6 fungal-type" evidence="3">
    <location>
        <begin position="860"/>
        <end position="890"/>
    </location>
</feature>
<dbReference type="EMBL" id="KQ947418">
    <property type="protein sequence ID" value="KUJ15479.1"/>
    <property type="molecule type" value="Genomic_DNA"/>
</dbReference>
<feature type="region of interest" description="Disordered" evidence="2">
    <location>
        <begin position="826"/>
        <end position="857"/>
    </location>
</feature>
<sequence>MLPSPVRGRAIRGGKARTGPSPRAKPPLGASTSSASTQSFAVTQTTAAKPASTSKSVGRLIVGIDVGTTQCAVATAEILYGKQNGGKAQSTPRVKLYEGWIGFYMNHSSTPCTAMYYEEDGTPLTGNDLQPLFDNANPKSYRPDRLIRLWKLMFHHHQNKALIANIQGQIQKQLDMLGKTMDDLMRDWARLLFDHLFTEGSGISSLRQIYPKFDQLDLELVVAVPPGRSTIAHEQVLQSFIQGPIKSTTVSLESEPAALFRNWVQEGENDQDWVVGKRYLVADGGGGTCSFVRFRLDGLEPLRFAQEFQSESVVCGAETISDLFERLIATKIPENCPYRDWYIERIRNKFDTQYKLFVGSNDRALSFENPMKVSADDVITVTVDETKQCFALCIAALVEAIRRQLAMGEPVDYIVLGGGLFQNPHVLKSIGAEFKGLRLLETSKLKGAVAKGAVLSKIFDNFISNDEITRTKGNLTMIEVTPKLKKSKFFKNLVTKKGVDGRTYYWAVTYLVKQGQKSMNGREISTETSAKDARRHYLELDDDDLNFSEKIFTFNYRPGKDKWAALTKSGSWINERGHEIPYPEHYEKITWSPLADEMEVELSDLETERTKDGTVKRVLRYSLQLQVKETGTKYWAKMWSSDAMKRKTGESVWSLSQPVERQPLFTPQAISQSLADSFKFDDSQTLTSTSISTSNASVVQNSAEVARPNLAAKIQRPAEVAAPNLVAKTPKSTEVARPNLIAKTQRPAEIATPSLSAKTQKPAEVTRFSFSAKTVEIIAKPSTVASTFTQSNGFASTNKGQETSLPSYALPRGPVHVAERPIQQSLVKPGQSSSQFSQPVLKQNAKASTSRPGALRRGGGCWTCSLRHASCNLQKPKCWQCEEFGLQCDYIRPAWWDDDQLKGKQTELYRLIVKQSNTVKKLGSSSKPTRSMTGSTTPNMTTNSSLTQQRVQSYTPGSGTTGSQSSVQNGSSFSSGTHKQAAPAFDWSKRSRDSDGETSTPQASKRRRLENLFADNNTPPNTSGSPIRKSDQAKVQRSAPDMRTWGSLDDEDLNGSDLVPHASDVED</sequence>
<dbReference type="STRING" id="149040.A0A194X5Y5"/>
<evidence type="ECO:0000259" key="3">
    <source>
        <dbReference type="PROSITE" id="PS50048"/>
    </source>
</evidence>
<feature type="compositionally biased region" description="Polar residues" evidence="2">
    <location>
        <begin position="1014"/>
        <end position="1025"/>
    </location>
</feature>
<dbReference type="CDD" id="cd10170">
    <property type="entry name" value="ASKHA_NBD_HSP70"/>
    <property type="match status" value="1"/>
</dbReference>
<dbReference type="SUPFAM" id="SSF57701">
    <property type="entry name" value="Zn2/Cys6 DNA-binding domain"/>
    <property type="match status" value="1"/>
</dbReference>
<dbReference type="Proteomes" id="UP000070700">
    <property type="component" value="Unassembled WGS sequence"/>
</dbReference>
<dbReference type="InterPro" id="IPR043129">
    <property type="entry name" value="ATPase_NBD"/>
</dbReference>
<dbReference type="Gene3D" id="3.90.640.10">
    <property type="entry name" value="Actin, Chain A, domain 4"/>
    <property type="match status" value="1"/>
</dbReference>
<dbReference type="InParanoid" id="A0A194X5Y5"/>